<keyword evidence="2" id="KW-0732">Signal</keyword>
<dbReference type="AlphaFoldDB" id="A0A098VRM3"/>
<organism evidence="3 4">
    <name type="scientific">Mitosporidium daphniae</name>
    <dbReference type="NCBI Taxonomy" id="1485682"/>
    <lineage>
        <taxon>Eukaryota</taxon>
        <taxon>Fungi</taxon>
        <taxon>Fungi incertae sedis</taxon>
        <taxon>Microsporidia</taxon>
        <taxon>Mitosporidium</taxon>
    </lineage>
</organism>
<sequence length="414" mass="46545">MEVNRWAPHRARSLASLWLILKNTLPPANGAYRHLILGTREFVIFRFVFGGAHINDPAALDAFILGSKKNFTSLYRKIGQPDRQTDHCVTKKHDFLPSPIPISSQELHSNEVDFFFKSITSFAGNSSANNVDLHHQPLKDMPDSPHLKANNKRRSSLLSNEDTRSNIPVYKENDVSSEYSSPTFSQDFKSNIAFGLHRAGLAFSDLPNRDQKASLSLFKGCVICFSQRLWVIDWAIYLCVSIDDPSTLILWKSVVELSHGRFLRKSLILCIVHLELLIHIEGAKAEERFREFRLAKSRSIPISNDMCCLLPTQAYPHTYDPMRSLQFHVPESEDATANSVCKTTGMPAPSAPNDAPTFVHFLDQILQQRKDACPILYSPSPFVGDANPITSEPEGEDFSSILLKNSAKRTHPSN</sequence>
<dbReference type="GeneID" id="25260763"/>
<feature type="region of interest" description="Disordered" evidence="1">
    <location>
        <begin position="386"/>
        <end position="414"/>
    </location>
</feature>
<evidence type="ECO:0000256" key="2">
    <source>
        <dbReference type="SAM" id="SignalP"/>
    </source>
</evidence>
<evidence type="ECO:0000313" key="4">
    <source>
        <dbReference type="Proteomes" id="UP000029725"/>
    </source>
</evidence>
<dbReference type="HOGENOM" id="CLU_664083_0_0_1"/>
<feature type="region of interest" description="Disordered" evidence="1">
    <location>
        <begin position="133"/>
        <end position="160"/>
    </location>
</feature>
<protein>
    <submittedName>
        <fullName evidence="3">Uncharacterized protein</fullName>
    </submittedName>
</protein>
<name>A0A098VRM3_9MICR</name>
<reference evidence="3 4" key="1">
    <citation type="submission" date="2014-04" db="EMBL/GenBank/DDBJ databases">
        <title>A new species of microsporidia sheds light on the evolution of extreme parasitism.</title>
        <authorList>
            <person name="Haag K.L."/>
            <person name="James T.Y."/>
            <person name="Larsson R."/>
            <person name="Schaer T.M."/>
            <person name="Refardt D."/>
            <person name="Pombert J.-F."/>
            <person name="Ebert D."/>
        </authorList>
    </citation>
    <scope>NUCLEOTIDE SEQUENCE [LARGE SCALE GENOMIC DNA]</scope>
    <source>
        <strain evidence="3 4">UGP3</strain>
        <tissue evidence="3">Spores</tissue>
    </source>
</reference>
<evidence type="ECO:0000313" key="3">
    <source>
        <dbReference type="EMBL" id="KGG50356.1"/>
    </source>
</evidence>
<proteinExistence type="predicted"/>
<dbReference type="RefSeq" id="XP_013236783.1">
    <property type="nucleotide sequence ID" value="XM_013381329.1"/>
</dbReference>
<feature type="chain" id="PRO_5001950402" evidence="2">
    <location>
        <begin position="31"/>
        <end position="414"/>
    </location>
</feature>
<keyword evidence="4" id="KW-1185">Reference proteome</keyword>
<evidence type="ECO:0000256" key="1">
    <source>
        <dbReference type="SAM" id="MobiDB-lite"/>
    </source>
</evidence>
<comment type="caution">
    <text evidence="3">The sequence shown here is derived from an EMBL/GenBank/DDBJ whole genome shotgun (WGS) entry which is preliminary data.</text>
</comment>
<feature type="signal peptide" evidence="2">
    <location>
        <begin position="1"/>
        <end position="30"/>
    </location>
</feature>
<accession>A0A098VRM3</accession>
<dbReference type="Proteomes" id="UP000029725">
    <property type="component" value="Unassembled WGS sequence"/>
</dbReference>
<feature type="compositionally biased region" description="Basic and acidic residues" evidence="1">
    <location>
        <begin position="133"/>
        <end position="146"/>
    </location>
</feature>
<dbReference type="VEuPathDB" id="MicrosporidiaDB:DI09_75p160"/>
<gene>
    <name evidence="3" type="ORF">DI09_75p160</name>
</gene>
<dbReference type="EMBL" id="JMKJ01000585">
    <property type="protein sequence ID" value="KGG50356.1"/>
    <property type="molecule type" value="Genomic_DNA"/>
</dbReference>